<dbReference type="Proteomes" id="UP001164539">
    <property type="component" value="Chromosome 3"/>
</dbReference>
<name>A0ACC1YGX8_MELAZ</name>
<keyword evidence="2" id="KW-1185">Reference proteome</keyword>
<protein>
    <submittedName>
        <fullName evidence="1">Oxidation resistance protein 1-like</fullName>
    </submittedName>
</protein>
<gene>
    <name evidence="1" type="ORF">OWV82_006236</name>
</gene>
<sequence>MYTIREKVTEKLSRLFADSPNSPAASLASPFKDPQVRSNSNGGKSLTSFFSFVVPMVNSDGSKICQQLPQLKHIQSLPCRRISEDFDQQNEPVDIYEEYRTSSLVQENMPNNLVSMNKQVSSVCTNKQTDSFSDNDKDFASGSSSSDSDVYAEAADLPSPTKLLNLMDDSAFITSELYEFLQSSIPNIVKGCQWILLYSTLKHGISLRTLIRNSAGLPGPCLLITGDMQGAVFGGMLECPLTPTPKRKYQGTNQTFVFTTIYGEPRLFRPTGANRYYYMCLNDLLALGGGGNFALCLNDDLLTGTSGPCETFGNLCLAHNQEFELKNVELWGFSHVSHYLT</sequence>
<dbReference type="EMBL" id="CM051396">
    <property type="protein sequence ID" value="KAJ4722793.1"/>
    <property type="molecule type" value="Genomic_DNA"/>
</dbReference>
<evidence type="ECO:0000313" key="1">
    <source>
        <dbReference type="EMBL" id="KAJ4722793.1"/>
    </source>
</evidence>
<organism evidence="1 2">
    <name type="scientific">Melia azedarach</name>
    <name type="common">Chinaberry tree</name>
    <dbReference type="NCBI Taxonomy" id="155640"/>
    <lineage>
        <taxon>Eukaryota</taxon>
        <taxon>Viridiplantae</taxon>
        <taxon>Streptophyta</taxon>
        <taxon>Embryophyta</taxon>
        <taxon>Tracheophyta</taxon>
        <taxon>Spermatophyta</taxon>
        <taxon>Magnoliopsida</taxon>
        <taxon>eudicotyledons</taxon>
        <taxon>Gunneridae</taxon>
        <taxon>Pentapetalae</taxon>
        <taxon>rosids</taxon>
        <taxon>malvids</taxon>
        <taxon>Sapindales</taxon>
        <taxon>Meliaceae</taxon>
        <taxon>Melia</taxon>
    </lineage>
</organism>
<evidence type="ECO:0000313" key="2">
    <source>
        <dbReference type="Proteomes" id="UP001164539"/>
    </source>
</evidence>
<reference evidence="1 2" key="1">
    <citation type="journal article" date="2023" name="Science">
        <title>Complex scaffold remodeling in plant triterpene biosynthesis.</title>
        <authorList>
            <person name="De La Pena R."/>
            <person name="Hodgson H."/>
            <person name="Liu J.C."/>
            <person name="Stephenson M.J."/>
            <person name="Martin A.C."/>
            <person name="Owen C."/>
            <person name="Harkess A."/>
            <person name="Leebens-Mack J."/>
            <person name="Jimenez L.E."/>
            <person name="Osbourn A."/>
            <person name="Sattely E.S."/>
        </authorList>
    </citation>
    <scope>NUCLEOTIDE SEQUENCE [LARGE SCALE GENOMIC DNA]</scope>
    <source>
        <strain evidence="2">cv. JPN11</strain>
        <tissue evidence="1">Leaf</tissue>
    </source>
</reference>
<comment type="caution">
    <text evidence="1">The sequence shown here is derived from an EMBL/GenBank/DDBJ whole genome shotgun (WGS) entry which is preliminary data.</text>
</comment>
<accession>A0ACC1YGX8</accession>
<proteinExistence type="predicted"/>